<keyword evidence="1" id="KW-0732">Signal</keyword>
<feature type="chain" id="PRO_5019217289" description="Extracellular membrane protein CFEM domain-containing protein" evidence="1">
    <location>
        <begin position="22"/>
        <end position="249"/>
    </location>
</feature>
<dbReference type="VEuPathDB" id="FungiDB:DFL_009905"/>
<proteinExistence type="predicted"/>
<dbReference type="GeneID" id="93592216"/>
<dbReference type="Proteomes" id="UP000283090">
    <property type="component" value="Unassembled WGS sequence"/>
</dbReference>
<comment type="caution">
    <text evidence="2">The sequence shown here is derived from an EMBL/GenBank/DDBJ whole genome shotgun (WGS) entry which is preliminary data.</text>
</comment>
<name>A0A436ZT82_ARTFL</name>
<dbReference type="RefSeq" id="XP_067487606.1">
    <property type="nucleotide sequence ID" value="XM_067639860.1"/>
</dbReference>
<dbReference type="AlphaFoldDB" id="A0A436ZT82"/>
<evidence type="ECO:0008006" key="4">
    <source>
        <dbReference type="Google" id="ProtNLM"/>
    </source>
</evidence>
<accession>A0A436ZT82</accession>
<evidence type="ECO:0000313" key="3">
    <source>
        <dbReference type="Proteomes" id="UP000283090"/>
    </source>
</evidence>
<gene>
    <name evidence="2" type="ORF">DFL_009905</name>
</gene>
<reference evidence="2 3" key="1">
    <citation type="submission" date="2019-01" db="EMBL/GenBank/DDBJ databases">
        <title>Intercellular communication is required for trap formation in the nematode-trapping fungus Duddingtonia flagrans.</title>
        <authorList>
            <person name="Youssar L."/>
            <person name="Wernet V."/>
            <person name="Hensel N."/>
            <person name="Hildebrandt H.-G."/>
            <person name="Fischer R."/>
        </authorList>
    </citation>
    <scope>NUCLEOTIDE SEQUENCE [LARGE SCALE GENOMIC DNA]</scope>
    <source>
        <strain evidence="2 3">CBS H-5679</strain>
    </source>
</reference>
<keyword evidence="3" id="KW-1185">Reference proteome</keyword>
<protein>
    <recommendedName>
        <fullName evidence="4">Extracellular membrane protein CFEM domain-containing protein</fullName>
    </recommendedName>
</protein>
<organism evidence="2 3">
    <name type="scientific">Arthrobotrys flagrans</name>
    <name type="common">Nematode-trapping fungus</name>
    <name type="synonym">Trichothecium flagrans</name>
    <dbReference type="NCBI Taxonomy" id="97331"/>
    <lineage>
        <taxon>Eukaryota</taxon>
        <taxon>Fungi</taxon>
        <taxon>Dikarya</taxon>
        <taxon>Ascomycota</taxon>
        <taxon>Pezizomycotina</taxon>
        <taxon>Orbiliomycetes</taxon>
        <taxon>Orbiliales</taxon>
        <taxon>Orbiliaceae</taxon>
        <taxon>Arthrobotrys</taxon>
    </lineage>
</organism>
<evidence type="ECO:0000256" key="1">
    <source>
        <dbReference type="SAM" id="SignalP"/>
    </source>
</evidence>
<sequence>MRLHLNYQLLFLSIFLNAVGAAQYGIRYQHSPQLADFKRRRDVVTERFKNIDIPFELKVRETAVYPITTLLPYMAAPYKGCDITASTSNLCPVDYLCTCQTNNTSICVPTSVQTATGCIPTFANQIIEKRQDASNITQWEVQTIPTDLAAPSGQCRGTIQSTITEVWATSMTRCPHIAEPNVQILARPFGKNSQFHYLLHLRRPNSEANVAEGVGQDQQIVWLALLALQKRVLYPVLMPLAKQRILAVN</sequence>
<evidence type="ECO:0000313" key="2">
    <source>
        <dbReference type="EMBL" id="RVD82062.1"/>
    </source>
</evidence>
<feature type="signal peptide" evidence="1">
    <location>
        <begin position="1"/>
        <end position="21"/>
    </location>
</feature>
<dbReference type="EMBL" id="SAEB01000012">
    <property type="protein sequence ID" value="RVD82062.1"/>
    <property type="molecule type" value="Genomic_DNA"/>
</dbReference>